<reference evidence="1 2" key="1">
    <citation type="submission" date="2019-02" db="EMBL/GenBank/DDBJ databases">
        <title>Deep-cultivation of Planctomycetes and their phenomic and genomic characterization uncovers novel biology.</title>
        <authorList>
            <person name="Wiegand S."/>
            <person name="Jogler M."/>
            <person name="Boedeker C."/>
            <person name="Pinto D."/>
            <person name="Vollmers J."/>
            <person name="Rivas-Marin E."/>
            <person name="Kohn T."/>
            <person name="Peeters S.H."/>
            <person name="Heuer A."/>
            <person name="Rast P."/>
            <person name="Oberbeckmann S."/>
            <person name="Bunk B."/>
            <person name="Jeske O."/>
            <person name="Meyerdierks A."/>
            <person name="Storesund J.E."/>
            <person name="Kallscheuer N."/>
            <person name="Luecker S."/>
            <person name="Lage O.M."/>
            <person name="Pohl T."/>
            <person name="Merkel B.J."/>
            <person name="Hornburger P."/>
            <person name="Mueller R.-W."/>
            <person name="Bruemmer F."/>
            <person name="Labrenz M."/>
            <person name="Spormann A.M."/>
            <person name="Op den Camp H."/>
            <person name="Overmann J."/>
            <person name="Amann R."/>
            <person name="Jetten M.S.M."/>
            <person name="Mascher T."/>
            <person name="Medema M.H."/>
            <person name="Devos D.P."/>
            <person name="Kaster A.-K."/>
            <person name="Ovreas L."/>
            <person name="Rohde M."/>
            <person name="Galperin M.Y."/>
            <person name="Jogler C."/>
        </authorList>
    </citation>
    <scope>NUCLEOTIDE SEQUENCE [LARGE SCALE GENOMIC DNA]</scope>
    <source>
        <strain evidence="1 2">Pla133</strain>
    </source>
</reference>
<dbReference type="AlphaFoldDB" id="A0A518BFP2"/>
<gene>
    <name evidence="1" type="ORF">Pla133_08660</name>
</gene>
<keyword evidence="2" id="KW-1185">Reference proteome</keyword>
<dbReference type="Pfam" id="PF13289">
    <property type="entry name" value="SIR2_2"/>
    <property type="match status" value="1"/>
</dbReference>
<dbReference type="RefSeq" id="WP_145062760.1">
    <property type="nucleotide sequence ID" value="NZ_CP036287.1"/>
</dbReference>
<accession>A0A518BFP2</accession>
<protein>
    <submittedName>
        <fullName evidence="1">Uncharacterized protein</fullName>
    </submittedName>
</protein>
<evidence type="ECO:0000313" key="2">
    <source>
        <dbReference type="Proteomes" id="UP000316921"/>
    </source>
</evidence>
<name>A0A518BFP2_9BACT</name>
<dbReference type="EMBL" id="CP036287">
    <property type="protein sequence ID" value="QDU65800.1"/>
    <property type="molecule type" value="Genomic_DNA"/>
</dbReference>
<evidence type="ECO:0000313" key="1">
    <source>
        <dbReference type="EMBL" id="QDU65800.1"/>
    </source>
</evidence>
<sequence length="361" mass="40432">MANRPNRHYLRSLPQNARRALVRDARRGGVTLVLGAGVSLSRGLRSWPDLVRAMWRRVTGDERLPDWMGAGGAKPHPLAYQMVFEELEHALRAEEIKAARDNGGELEAAERASERFAALLAQELYRDFADGPRSGDTLDVLARLLRQEQASPTPRIERVITFNADDLLEIEANRGHSYQSAPVVWAVPRASFHPRRGGGAGGRSPIQVYHLHGYLPNVRNRRASPDTLVFTDAQYWRSLANPASFANRVFAGALQDSHCVFIGLSMEDVNLMRWLGLRHVEFEDDFLARYGAPGTSTKNVWENLRDNANRHFWITTEGGDPSRIIASHLERRGVRTLVLEGWGAPFEELIEECFPAPAAAD</sequence>
<proteinExistence type="predicted"/>
<organism evidence="1 2">
    <name type="scientific">Engelhardtia mirabilis</name>
    <dbReference type="NCBI Taxonomy" id="2528011"/>
    <lineage>
        <taxon>Bacteria</taxon>
        <taxon>Pseudomonadati</taxon>
        <taxon>Planctomycetota</taxon>
        <taxon>Planctomycetia</taxon>
        <taxon>Planctomycetia incertae sedis</taxon>
        <taxon>Engelhardtia</taxon>
    </lineage>
</organism>
<dbReference type="Proteomes" id="UP000316921">
    <property type="component" value="Chromosome"/>
</dbReference>
<dbReference type="KEGG" id="pbap:Pla133_08660"/>